<dbReference type="HOGENOM" id="CLU_007407_1_0_1"/>
<dbReference type="Pfam" id="PF05277">
    <property type="entry name" value="DUF726"/>
    <property type="match status" value="1"/>
</dbReference>
<evidence type="ECO:0000313" key="7">
    <source>
        <dbReference type="Proteomes" id="UP000014074"/>
    </source>
</evidence>
<dbReference type="GeneID" id="19328246"/>
<feature type="compositionally biased region" description="Basic residues" evidence="5">
    <location>
        <begin position="625"/>
        <end position="634"/>
    </location>
</feature>
<keyword evidence="4" id="KW-0472">Membrane</keyword>
<evidence type="ECO:0000256" key="5">
    <source>
        <dbReference type="SAM" id="MobiDB-lite"/>
    </source>
</evidence>
<keyword evidence="3" id="KW-1133">Transmembrane helix</keyword>
<sequence>MAPGGGSRRPPPRREADLSVVLTMPQKTDLITLVTAIMENMQAKVIETFQYCGTELARSQTSVKIWVYTPEMVSQKAAPEAMSPSMAELKKDTLAAFKKWQTHVMRKLNEITVVVNSNPTQQRQSGPSRGGALNQRGNHHGTFGTRKAFTEAIPTGSKLYSPLPTSLSSLQIDKRKLLLRALLLQTLSIDHYASYSRIMMLHVTSSLRLPVHILAEDEARVAKIMSKVQKETFVEEVPRPRSEEPRNSRRWKSAVGGSGAPGSSSLVAPLVAAGIGIVPGGGPTMGPATIAGLLGPVADSCMCLGTVFGIYYANKATGKMLDIFTKDVQDFAFIPLFGETGSEYRDAKDVSPDNRRLRVVLGINGWTTENEDITQPWQALGNQSEVFAFRWDSEALLKIVIDTLKQATWPVTLMKVSKLLDNPWCVGIVRADKAGATLADAILAKLHGERGITLIGFGLAARVIYTCLMNLAERRVFTLVDSAILIGGPIPSEGNVWVSMKSVTAGRLVNVYSENDTLLGFMYRTGSHQFGVAGLQPVDGAKGVENVDVSDLIRDHSRYQKLMGTILKRVGWDDLNPAQLAREEHSLALFDKQSQLIAGANKENIPTRRGQRQRNEPGGRDARGQKGKMGKLPI</sequence>
<keyword evidence="7" id="KW-1185">Reference proteome</keyword>
<dbReference type="RefSeq" id="XP_007918204.1">
    <property type="nucleotide sequence ID" value="XM_007920013.1"/>
</dbReference>
<feature type="region of interest" description="Disordered" evidence="5">
    <location>
        <begin position="600"/>
        <end position="634"/>
    </location>
</feature>
<evidence type="ECO:0000256" key="1">
    <source>
        <dbReference type="ARBA" id="ARBA00004141"/>
    </source>
</evidence>
<dbReference type="Proteomes" id="UP000014074">
    <property type="component" value="Unassembled WGS sequence"/>
</dbReference>
<dbReference type="EMBL" id="KB933302">
    <property type="protein sequence ID" value="EON97015.1"/>
    <property type="molecule type" value="Genomic_DNA"/>
</dbReference>
<proteinExistence type="predicted"/>
<evidence type="ECO:0000256" key="4">
    <source>
        <dbReference type="ARBA" id="ARBA00023136"/>
    </source>
</evidence>
<name>R8BCK4_PHAM7</name>
<feature type="compositionally biased region" description="Basic and acidic residues" evidence="5">
    <location>
        <begin position="613"/>
        <end position="624"/>
    </location>
</feature>
<dbReference type="eggNOG" id="KOG2385">
    <property type="taxonomic scope" value="Eukaryota"/>
</dbReference>
<feature type="region of interest" description="Disordered" evidence="5">
    <location>
        <begin position="118"/>
        <end position="141"/>
    </location>
</feature>
<feature type="compositionally biased region" description="Basic and acidic residues" evidence="5">
    <location>
        <begin position="234"/>
        <end position="247"/>
    </location>
</feature>
<dbReference type="AlphaFoldDB" id="R8BCK4"/>
<reference evidence="7" key="1">
    <citation type="journal article" date="2013" name="Genome Announc.">
        <title>Draft genome sequence of the ascomycete Phaeoacremonium aleophilum strain UCR-PA7, a causal agent of the esca disease complex in grapevines.</title>
        <authorList>
            <person name="Blanco-Ulate B."/>
            <person name="Rolshausen P."/>
            <person name="Cantu D."/>
        </authorList>
    </citation>
    <scope>NUCLEOTIDE SEQUENCE [LARGE SCALE GENOMIC DNA]</scope>
    <source>
        <strain evidence="7">UCR-PA7</strain>
    </source>
</reference>
<feature type="compositionally biased region" description="Polar residues" evidence="5">
    <location>
        <begin position="118"/>
        <end position="127"/>
    </location>
</feature>
<dbReference type="PANTHER" id="PTHR17920:SF22">
    <property type="entry name" value="DUF726 DOMAIN PROTEIN (AFU_ORTHOLOGUE AFUA_2G12860)"/>
    <property type="match status" value="1"/>
</dbReference>
<dbReference type="PANTHER" id="PTHR17920">
    <property type="entry name" value="TRANSMEMBRANE AND COILED-COIL DOMAIN-CONTAINING PROTEIN 4 TMCO4"/>
    <property type="match status" value="1"/>
</dbReference>
<feature type="region of interest" description="Disordered" evidence="5">
    <location>
        <begin position="234"/>
        <end position="262"/>
    </location>
</feature>
<accession>R8BCK4</accession>
<evidence type="ECO:0000313" key="6">
    <source>
        <dbReference type="EMBL" id="EON97015.1"/>
    </source>
</evidence>
<evidence type="ECO:0000256" key="3">
    <source>
        <dbReference type="ARBA" id="ARBA00022989"/>
    </source>
</evidence>
<dbReference type="GO" id="GO:0016020">
    <property type="term" value="C:membrane"/>
    <property type="evidence" value="ECO:0007669"/>
    <property type="project" value="UniProtKB-SubCell"/>
</dbReference>
<organism evidence="6 7">
    <name type="scientific">Phaeoacremonium minimum (strain UCR-PA7)</name>
    <name type="common">Esca disease fungus</name>
    <name type="synonym">Togninia minima</name>
    <dbReference type="NCBI Taxonomy" id="1286976"/>
    <lineage>
        <taxon>Eukaryota</taxon>
        <taxon>Fungi</taxon>
        <taxon>Dikarya</taxon>
        <taxon>Ascomycota</taxon>
        <taxon>Pezizomycotina</taxon>
        <taxon>Sordariomycetes</taxon>
        <taxon>Sordariomycetidae</taxon>
        <taxon>Togniniales</taxon>
        <taxon>Togniniaceae</taxon>
        <taxon>Phaeoacremonium</taxon>
    </lineage>
</organism>
<protein>
    <submittedName>
        <fullName evidence="6">Putative duf726 domain-containing protein</fullName>
    </submittedName>
</protein>
<keyword evidence="2" id="KW-0812">Transmembrane</keyword>
<comment type="subcellular location">
    <subcellularLocation>
        <location evidence="1">Membrane</location>
        <topology evidence="1">Multi-pass membrane protein</topology>
    </subcellularLocation>
</comment>
<dbReference type="OrthoDB" id="277931at2759"/>
<evidence type="ECO:0000256" key="2">
    <source>
        <dbReference type="ARBA" id="ARBA00022692"/>
    </source>
</evidence>
<dbReference type="KEGG" id="tmn:UCRPA7_7482"/>
<dbReference type="InterPro" id="IPR007941">
    <property type="entry name" value="DUF726"/>
</dbReference>
<gene>
    <name evidence="6" type="ORF">UCRPA7_7482</name>
</gene>